<protein>
    <submittedName>
        <fullName evidence="4">Sugar nucleotidyltransferase-like protein</fullName>
    </submittedName>
</protein>
<organism evidence="4 5">
    <name type="scientific">Halococcus morrhuae DSM 1307</name>
    <dbReference type="NCBI Taxonomy" id="931277"/>
    <lineage>
        <taxon>Archaea</taxon>
        <taxon>Methanobacteriati</taxon>
        <taxon>Methanobacteriota</taxon>
        <taxon>Stenosarchaea group</taxon>
        <taxon>Halobacteria</taxon>
        <taxon>Halobacteriales</taxon>
        <taxon>Halococcaceae</taxon>
        <taxon>Halococcus</taxon>
    </lineage>
</organism>
<name>M0M1T5_HALMO</name>
<evidence type="ECO:0000313" key="5">
    <source>
        <dbReference type="Proteomes" id="UP000011568"/>
    </source>
</evidence>
<sequence length="230" mass="25689">MGDRTAELPKLFLEVGGRPLYEHQLTRLAPHCDRITVVLGHGFDDGTAPESVFDTSKIAADTDVEFMVIDEWATTENSYTAHSALERIDDEDVLLVCGDVVFTQSVIDELVQTYENGLRDDGFSGVGVVEGVQDEMTAVRWDDEDVITDYGAIKGHQEVGLFVLNAAHRDQAMEILGGQDNDWFPIVFENVPSKPIRVDENERHEINTPAHLRAAQDKWSARAEHSIPER</sequence>
<evidence type="ECO:0000256" key="1">
    <source>
        <dbReference type="ARBA" id="ARBA00022679"/>
    </source>
</evidence>
<dbReference type="STRING" id="931277.C448_14555"/>
<dbReference type="Proteomes" id="UP000011568">
    <property type="component" value="Unassembled WGS sequence"/>
</dbReference>
<dbReference type="eggNOG" id="arCOG00673">
    <property type="taxonomic scope" value="Archaea"/>
</dbReference>
<dbReference type="InterPro" id="IPR025877">
    <property type="entry name" value="MobA-like_NTP_Trfase"/>
</dbReference>
<keyword evidence="2" id="KW-0548">Nucleotidyltransferase</keyword>
<dbReference type="PATRIC" id="fig|931277.6.peg.2856"/>
<gene>
    <name evidence="4" type="ORF">C448_14555</name>
</gene>
<accession>M0M1T5</accession>
<dbReference type="EMBL" id="AOMC01000158">
    <property type="protein sequence ID" value="EMA39646.1"/>
    <property type="molecule type" value="Genomic_DNA"/>
</dbReference>
<reference evidence="4 5" key="1">
    <citation type="journal article" date="2014" name="PLoS Genet.">
        <title>Phylogenetically driven sequencing of extremely halophilic archaea reveals strategies for static and dynamic osmo-response.</title>
        <authorList>
            <person name="Becker E.A."/>
            <person name="Seitzer P.M."/>
            <person name="Tritt A."/>
            <person name="Larsen D."/>
            <person name="Krusor M."/>
            <person name="Yao A.I."/>
            <person name="Wu D."/>
            <person name="Madern D."/>
            <person name="Eisen J.A."/>
            <person name="Darling A.E."/>
            <person name="Facciotti M.T."/>
        </authorList>
    </citation>
    <scope>NUCLEOTIDE SEQUENCE [LARGE SCALE GENOMIC DNA]</scope>
    <source>
        <strain evidence="4 5">DSM 1307</strain>
    </source>
</reference>
<dbReference type="AlphaFoldDB" id="M0M1T5"/>
<keyword evidence="5" id="KW-1185">Reference proteome</keyword>
<evidence type="ECO:0000256" key="2">
    <source>
        <dbReference type="ARBA" id="ARBA00022695"/>
    </source>
</evidence>
<feature type="domain" description="MobA-like NTP transferase" evidence="3">
    <location>
        <begin position="3"/>
        <end position="116"/>
    </location>
</feature>
<proteinExistence type="predicted"/>
<dbReference type="Gene3D" id="3.90.550.10">
    <property type="entry name" value="Spore Coat Polysaccharide Biosynthesis Protein SpsA, Chain A"/>
    <property type="match status" value="1"/>
</dbReference>
<dbReference type="Pfam" id="PF12804">
    <property type="entry name" value="NTP_transf_3"/>
    <property type="match status" value="1"/>
</dbReference>
<comment type="caution">
    <text evidence="4">The sequence shown here is derived from an EMBL/GenBank/DDBJ whole genome shotgun (WGS) entry which is preliminary data.</text>
</comment>
<dbReference type="InterPro" id="IPR029044">
    <property type="entry name" value="Nucleotide-diphossugar_trans"/>
</dbReference>
<dbReference type="InterPro" id="IPR050065">
    <property type="entry name" value="GlmU-like"/>
</dbReference>
<dbReference type="PANTHER" id="PTHR43584">
    <property type="entry name" value="NUCLEOTIDYL TRANSFERASE"/>
    <property type="match status" value="1"/>
</dbReference>
<dbReference type="SUPFAM" id="SSF53448">
    <property type="entry name" value="Nucleotide-diphospho-sugar transferases"/>
    <property type="match status" value="1"/>
</dbReference>
<dbReference type="PANTHER" id="PTHR43584:SF8">
    <property type="entry name" value="N-ACETYLMURAMATE ALPHA-1-PHOSPHATE URIDYLYLTRANSFERASE"/>
    <property type="match status" value="1"/>
</dbReference>
<evidence type="ECO:0000313" key="4">
    <source>
        <dbReference type="EMBL" id="EMA39646.1"/>
    </source>
</evidence>
<keyword evidence="1 4" id="KW-0808">Transferase</keyword>
<evidence type="ECO:0000259" key="3">
    <source>
        <dbReference type="Pfam" id="PF12804"/>
    </source>
</evidence>
<dbReference type="GO" id="GO:0016779">
    <property type="term" value="F:nucleotidyltransferase activity"/>
    <property type="evidence" value="ECO:0007669"/>
    <property type="project" value="UniProtKB-KW"/>
</dbReference>